<dbReference type="AlphaFoldDB" id="A0A0C9WJ44"/>
<evidence type="ECO:0000313" key="6">
    <source>
        <dbReference type="Proteomes" id="UP000054477"/>
    </source>
</evidence>
<evidence type="ECO:0000313" key="5">
    <source>
        <dbReference type="EMBL" id="KIJ94049.1"/>
    </source>
</evidence>
<reference evidence="6" key="2">
    <citation type="submission" date="2015-01" db="EMBL/GenBank/DDBJ databases">
        <title>Evolutionary Origins and Diversification of the Mycorrhizal Mutualists.</title>
        <authorList>
            <consortium name="DOE Joint Genome Institute"/>
            <consortium name="Mycorrhizal Genomics Consortium"/>
            <person name="Kohler A."/>
            <person name="Kuo A."/>
            <person name="Nagy L.G."/>
            <person name="Floudas D."/>
            <person name="Copeland A."/>
            <person name="Barry K.W."/>
            <person name="Cichocki N."/>
            <person name="Veneault-Fourrey C."/>
            <person name="LaButti K."/>
            <person name="Lindquist E.A."/>
            <person name="Lipzen A."/>
            <person name="Lundell T."/>
            <person name="Morin E."/>
            <person name="Murat C."/>
            <person name="Riley R."/>
            <person name="Ohm R."/>
            <person name="Sun H."/>
            <person name="Tunlid A."/>
            <person name="Henrissat B."/>
            <person name="Grigoriev I.V."/>
            <person name="Hibbett D.S."/>
            <person name="Martin F."/>
        </authorList>
    </citation>
    <scope>NUCLEOTIDE SEQUENCE [LARGE SCALE GENOMIC DNA]</scope>
    <source>
        <strain evidence="6">LaAM-08-1</strain>
    </source>
</reference>
<dbReference type="InterPro" id="IPR000639">
    <property type="entry name" value="Epox_hydrolase-like"/>
</dbReference>
<organism evidence="5 6">
    <name type="scientific">Laccaria amethystina LaAM-08-1</name>
    <dbReference type="NCBI Taxonomy" id="1095629"/>
    <lineage>
        <taxon>Eukaryota</taxon>
        <taxon>Fungi</taxon>
        <taxon>Dikarya</taxon>
        <taxon>Basidiomycota</taxon>
        <taxon>Agaricomycotina</taxon>
        <taxon>Agaricomycetes</taxon>
        <taxon>Agaricomycetidae</taxon>
        <taxon>Agaricales</taxon>
        <taxon>Agaricineae</taxon>
        <taxon>Hydnangiaceae</taxon>
        <taxon>Laccaria</taxon>
    </lineage>
</organism>
<accession>A0A0C9WJ44</accession>
<dbReference type="PRINTS" id="PR00412">
    <property type="entry name" value="EPOXHYDRLASE"/>
</dbReference>
<protein>
    <recommendedName>
        <fullName evidence="4">AB hydrolase-1 domain-containing protein</fullName>
    </recommendedName>
</protein>
<dbReference type="Gene3D" id="3.40.50.1820">
    <property type="entry name" value="alpha/beta hydrolase"/>
    <property type="match status" value="1"/>
</dbReference>
<evidence type="ECO:0000259" key="4">
    <source>
        <dbReference type="Pfam" id="PF00561"/>
    </source>
</evidence>
<dbReference type="OrthoDB" id="408373at2759"/>
<gene>
    <name evidence="5" type="ORF">K443DRAFT_642847</name>
</gene>
<evidence type="ECO:0000256" key="2">
    <source>
        <dbReference type="ARBA" id="ARBA00038334"/>
    </source>
</evidence>
<dbReference type="InterPro" id="IPR029058">
    <property type="entry name" value="AB_hydrolase_fold"/>
</dbReference>
<dbReference type="InterPro" id="IPR000073">
    <property type="entry name" value="AB_hydrolase_1"/>
</dbReference>
<comment type="similarity">
    <text evidence="2">Belongs to the AB hydrolase superfamily. Epoxide hydrolase family.</text>
</comment>
<dbReference type="GO" id="GO:0016787">
    <property type="term" value="F:hydrolase activity"/>
    <property type="evidence" value="ECO:0007669"/>
    <property type="project" value="UniProtKB-KW"/>
</dbReference>
<feature type="signal peptide" evidence="3">
    <location>
        <begin position="1"/>
        <end position="25"/>
    </location>
</feature>
<dbReference type="PANTHER" id="PTHR43329">
    <property type="entry name" value="EPOXIDE HYDROLASE"/>
    <property type="match status" value="1"/>
</dbReference>
<keyword evidence="3" id="KW-0732">Signal</keyword>
<dbReference type="Proteomes" id="UP000054477">
    <property type="component" value="Unassembled WGS sequence"/>
</dbReference>
<keyword evidence="6" id="KW-1185">Reference proteome</keyword>
<evidence type="ECO:0000256" key="3">
    <source>
        <dbReference type="SAM" id="SignalP"/>
    </source>
</evidence>
<dbReference type="STRING" id="1095629.A0A0C9WJ44"/>
<proteinExistence type="inferred from homology"/>
<dbReference type="EMBL" id="KN838812">
    <property type="protein sequence ID" value="KIJ94049.1"/>
    <property type="molecule type" value="Genomic_DNA"/>
</dbReference>
<name>A0A0C9WJ44_9AGAR</name>
<dbReference type="SUPFAM" id="SSF53474">
    <property type="entry name" value="alpha/beta-Hydrolases"/>
    <property type="match status" value="1"/>
</dbReference>
<sequence>MTSLTAGLVKRLLLSTALVVSVVMASFKPSDYPKSSVTCKATRRAPVKQEVDITLKYVEVNPSAPTTIIMVHGWPSLWSTWSKQIQEFQGDYHLVVPDLRGFGESTHPGDTKSSGTLGDMVGDLVCILEQANVHSAICMGHDWGSAVCYEAARSRPDIFAAVIAAVVPYIPSAGPFVPVKHLTNVLPKLTYQLYFDAQTESAVAELDANIRRATRATLRTAAIPPPDAFLQSSESFLAAWDDHEELSPVAFFSQEEEDYFVEQYGHQGFKYTLQFYTQENRFQSWEFAHSQGNHTIPQPVLAIYPKQDPVADWMVVAELLKSTHFLPNLTTELMDGAHWPHLENPREFNAFVRRWLANLAVASNDKTEIPHGDEL</sequence>
<feature type="domain" description="AB hydrolase-1" evidence="4">
    <location>
        <begin position="67"/>
        <end position="345"/>
    </location>
</feature>
<dbReference type="HOGENOM" id="CLU_020336_7_5_1"/>
<reference evidence="5 6" key="1">
    <citation type="submission" date="2014-04" db="EMBL/GenBank/DDBJ databases">
        <authorList>
            <consortium name="DOE Joint Genome Institute"/>
            <person name="Kuo A."/>
            <person name="Kohler A."/>
            <person name="Nagy L.G."/>
            <person name="Floudas D."/>
            <person name="Copeland A."/>
            <person name="Barry K.W."/>
            <person name="Cichocki N."/>
            <person name="Veneault-Fourrey C."/>
            <person name="LaButti K."/>
            <person name="Lindquist E.A."/>
            <person name="Lipzen A."/>
            <person name="Lundell T."/>
            <person name="Morin E."/>
            <person name="Murat C."/>
            <person name="Sun H."/>
            <person name="Tunlid A."/>
            <person name="Henrissat B."/>
            <person name="Grigoriev I.V."/>
            <person name="Hibbett D.S."/>
            <person name="Martin F."/>
            <person name="Nordberg H.P."/>
            <person name="Cantor M.N."/>
            <person name="Hua S.X."/>
        </authorList>
    </citation>
    <scope>NUCLEOTIDE SEQUENCE [LARGE SCALE GENOMIC DNA]</scope>
    <source>
        <strain evidence="5 6">LaAM-08-1</strain>
    </source>
</reference>
<dbReference type="Pfam" id="PF00561">
    <property type="entry name" value="Abhydrolase_1"/>
    <property type="match status" value="1"/>
</dbReference>
<evidence type="ECO:0000256" key="1">
    <source>
        <dbReference type="ARBA" id="ARBA00022801"/>
    </source>
</evidence>
<keyword evidence="1" id="KW-0378">Hydrolase</keyword>
<feature type="chain" id="PRO_5002222386" description="AB hydrolase-1 domain-containing protein" evidence="3">
    <location>
        <begin position="26"/>
        <end position="375"/>
    </location>
</feature>